<protein>
    <recommendedName>
        <fullName evidence="3">Antitoxin</fullName>
    </recommendedName>
</protein>
<dbReference type="EMBL" id="JBHMQT010000014">
    <property type="protein sequence ID" value="MFC0862474.1"/>
    <property type="molecule type" value="Genomic_DNA"/>
</dbReference>
<evidence type="ECO:0000313" key="1">
    <source>
        <dbReference type="EMBL" id="MFC0862474.1"/>
    </source>
</evidence>
<dbReference type="RefSeq" id="WP_394300684.1">
    <property type="nucleotide sequence ID" value="NZ_JBHMQT010000014.1"/>
</dbReference>
<organism evidence="1 2">
    <name type="scientific">Sphaerimonospora cavernae</name>
    <dbReference type="NCBI Taxonomy" id="1740611"/>
    <lineage>
        <taxon>Bacteria</taxon>
        <taxon>Bacillati</taxon>
        <taxon>Actinomycetota</taxon>
        <taxon>Actinomycetes</taxon>
        <taxon>Streptosporangiales</taxon>
        <taxon>Streptosporangiaceae</taxon>
        <taxon>Sphaerimonospora</taxon>
    </lineage>
</organism>
<sequence length="90" mass="9658">MTKKIGISLPDDLYDWMQSQVAAGEADSISGLITRIVATHRQRMELAALVADLEAEFGEATPEEMAWVDRAMALATAVANGEPLPNDEAA</sequence>
<reference evidence="1 2" key="1">
    <citation type="submission" date="2024-09" db="EMBL/GenBank/DDBJ databases">
        <authorList>
            <person name="Sun Q."/>
            <person name="Mori K."/>
        </authorList>
    </citation>
    <scope>NUCLEOTIDE SEQUENCE [LARGE SCALE GENOMIC DNA]</scope>
    <source>
        <strain evidence="1 2">TBRC 1851</strain>
    </source>
</reference>
<accession>A0ABV6U1Z0</accession>
<proteinExistence type="predicted"/>
<evidence type="ECO:0000313" key="2">
    <source>
        <dbReference type="Proteomes" id="UP001589870"/>
    </source>
</evidence>
<evidence type="ECO:0008006" key="3">
    <source>
        <dbReference type="Google" id="ProtNLM"/>
    </source>
</evidence>
<gene>
    <name evidence="1" type="ORF">ACFHYQ_09215</name>
</gene>
<name>A0ABV6U1Z0_9ACTN</name>
<keyword evidence="2" id="KW-1185">Reference proteome</keyword>
<comment type="caution">
    <text evidence="1">The sequence shown here is derived from an EMBL/GenBank/DDBJ whole genome shotgun (WGS) entry which is preliminary data.</text>
</comment>
<dbReference type="Proteomes" id="UP001589870">
    <property type="component" value="Unassembled WGS sequence"/>
</dbReference>